<protein>
    <submittedName>
        <fullName evidence="1">Uncharacterized protein</fullName>
    </submittedName>
</protein>
<accession>A0A1S2LPF8</accession>
<dbReference type="EMBL" id="MLQQ01000009">
    <property type="protein sequence ID" value="OIJ14256.1"/>
    <property type="molecule type" value="Genomic_DNA"/>
</dbReference>
<comment type="caution">
    <text evidence="1">The sequence shown here is derived from an EMBL/GenBank/DDBJ whole genome shotgun (WGS) entry which is preliminary data.</text>
</comment>
<keyword evidence="2" id="KW-1185">Reference proteome</keyword>
<proteinExistence type="predicted"/>
<gene>
    <name evidence="1" type="ORF">BKP35_07075</name>
</gene>
<name>A0A1S2LPF8_9BACI</name>
<dbReference type="AlphaFoldDB" id="A0A1S2LPF8"/>
<dbReference type="OrthoDB" id="1797983at2"/>
<reference evidence="1 2" key="1">
    <citation type="submission" date="2016-10" db="EMBL/GenBank/DDBJ databases">
        <title>Draft genome sequences of four alkaliphilic bacteria belonging to the Anaerobacillus genus.</title>
        <authorList>
            <person name="Bassil N.M."/>
            <person name="Lloyd J.R."/>
        </authorList>
    </citation>
    <scope>NUCLEOTIDE SEQUENCE [LARGE SCALE GENOMIC DNA]</scope>
    <source>
        <strain evidence="1 2">DSM 15340</strain>
    </source>
</reference>
<dbReference type="RefSeq" id="WP_071312678.1">
    <property type="nucleotide sequence ID" value="NZ_MLQQ01000009.1"/>
</dbReference>
<evidence type="ECO:0000313" key="2">
    <source>
        <dbReference type="Proteomes" id="UP000180098"/>
    </source>
</evidence>
<dbReference type="Proteomes" id="UP000180098">
    <property type="component" value="Unassembled WGS sequence"/>
</dbReference>
<organism evidence="1 2">
    <name type="scientific">Anaerobacillus arseniciselenatis</name>
    <dbReference type="NCBI Taxonomy" id="85682"/>
    <lineage>
        <taxon>Bacteria</taxon>
        <taxon>Bacillati</taxon>
        <taxon>Bacillota</taxon>
        <taxon>Bacilli</taxon>
        <taxon>Bacillales</taxon>
        <taxon>Bacillaceae</taxon>
        <taxon>Anaerobacillus</taxon>
    </lineage>
</organism>
<dbReference type="PROSITE" id="PS51257">
    <property type="entry name" value="PROKAR_LIPOPROTEIN"/>
    <property type="match status" value="1"/>
</dbReference>
<sequence>MKKILWLLSLVLFLVLLVGCNSNIVISPNITVEGEEIHIIGYIGSNAEPEGDNPPKVYKMIEPTIVSPNAVVTINYIDPPKRVLLKSWYNGELIEDYRKLKEFKIQVPSEEGLYIFNIASDGTLE</sequence>
<evidence type="ECO:0000313" key="1">
    <source>
        <dbReference type="EMBL" id="OIJ14256.1"/>
    </source>
</evidence>